<evidence type="ECO:0000256" key="5">
    <source>
        <dbReference type="ARBA" id="ARBA00022553"/>
    </source>
</evidence>
<keyword evidence="8" id="KW-0418">Kinase</keyword>
<dbReference type="CDD" id="cd00082">
    <property type="entry name" value="HisKA"/>
    <property type="match status" value="1"/>
</dbReference>
<feature type="transmembrane region" description="Helical" evidence="12">
    <location>
        <begin position="135"/>
        <end position="157"/>
    </location>
</feature>
<proteinExistence type="predicted"/>
<dbReference type="Proteomes" id="UP000029692">
    <property type="component" value="Unassembled WGS sequence"/>
</dbReference>
<dbReference type="GO" id="GO:0005524">
    <property type="term" value="F:ATP binding"/>
    <property type="evidence" value="ECO:0007669"/>
    <property type="project" value="UniProtKB-KW"/>
</dbReference>
<dbReference type="FunFam" id="3.30.565.10:FF:000023">
    <property type="entry name" value="PAS domain-containing sensor histidine kinase"/>
    <property type="match status" value="1"/>
</dbReference>
<keyword evidence="12" id="KW-1133">Transmembrane helix</keyword>
<dbReference type="PROSITE" id="PS50109">
    <property type="entry name" value="HIS_KIN"/>
    <property type="match status" value="1"/>
</dbReference>
<dbReference type="Pfam" id="PF02518">
    <property type="entry name" value="HATPase_c"/>
    <property type="match status" value="1"/>
</dbReference>
<feature type="transmembrane region" description="Helical" evidence="12">
    <location>
        <begin position="12"/>
        <end position="34"/>
    </location>
</feature>
<evidence type="ECO:0000256" key="11">
    <source>
        <dbReference type="ARBA" id="ARBA00023136"/>
    </source>
</evidence>
<dbReference type="GO" id="GO:0005886">
    <property type="term" value="C:plasma membrane"/>
    <property type="evidence" value="ECO:0007669"/>
    <property type="project" value="UniProtKB-SubCell"/>
</dbReference>
<evidence type="ECO:0000256" key="2">
    <source>
        <dbReference type="ARBA" id="ARBA00004236"/>
    </source>
</evidence>
<dbReference type="GO" id="GO:0000155">
    <property type="term" value="F:phosphorelay sensor kinase activity"/>
    <property type="evidence" value="ECO:0007669"/>
    <property type="project" value="InterPro"/>
</dbReference>
<evidence type="ECO:0000256" key="3">
    <source>
        <dbReference type="ARBA" id="ARBA00012438"/>
    </source>
</evidence>
<name>A0A098QTC9_9SPIO</name>
<evidence type="ECO:0000256" key="9">
    <source>
        <dbReference type="ARBA" id="ARBA00022840"/>
    </source>
</evidence>
<dbReference type="GO" id="GO:0004721">
    <property type="term" value="F:phosphoprotein phosphatase activity"/>
    <property type="evidence" value="ECO:0007669"/>
    <property type="project" value="TreeGrafter"/>
</dbReference>
<keyword evidence="9" id="KW-0067">ATP-binding</keyword>
<dbReference type="PRINTS" id="PR00344">
    <property type="entry name" value="BCTRLSENSOR"/>
</dbReference>
<evidence type="ECO:0000313" key="15">
    <source>
        <dbReference type="Proteomes" id="UP000029692"/>
    </source>
</evidence>
<accession>A0A098QTC9</accession>
<keyword evidence="12" id="KW-0812">Transmembrane</keyword>
<keyword evidence="6" id="KW-0808">Transferase</keyword>
<protein>
    <recommendedName>
        <fullName evidence="3">histidine kinase</fullName>
        <ecNumber evidence="3">2.7.13.3</ecNumber>
    </recommendedName>
</protein>
<dbReference type="OrthoDB" id="9813151at2"/>
<evidence type="ECO:0000256" key="12">
    <source>
        <dbReference type="SAM" id="Phobius"/>
    </source>
</evidence>
<evidence type="ECO:0000259" key="13">
    <source>
        <dbReference type="PROSITE" id="PS50109"/>
    </source>
</evidence>
<evidence type="ECO:0000256" key="10">
    <source>
        <dbReference type="ARBA" id="ARBA00023012"/>
    </source>
</evidence>
<dbReference type="InterPro" id="IPR004358">
    <property type="entry name" value="Sig_transdc_His_kin-like_C"/>
</dbReference>
<dbReference type="Gene3D" id="1.10.287.130">
    <property type="match status" value="1"/>
</dbReference>
<dbReference type="PANTHER" id="PTHR45453:SF1">
    <property type="entry name" value="PHOSPHATE REGULON SENSOR PROTEIN PHOR"/>
    <property type="match status" value="1"/>
</dbReference>
<dbReference type="SUPFAM" id="SSF55785">
    <property type="entry name" value="PYP-like sensor domain (PAS domain)"/>
    <property type="match status" value="1"/>
</dbReference>
<dbReference type="FunFam" id="1.10.287.130:FF:000008">
    <property type="entry name" value="Two-component sensor histidine kinase"/>
    <property type="match status" value="1"/>
</dbReference>
<dbReference type="SMART" id="SM00388">
    <property type="entry name" value="HisKA"/>
    <property type="match status" value="1"/>
</dbReference>
<dbReference type="SMART" id="SM00387">
    <property type="entry name" value="HATPase_c"/>
    <property type="match status" value="1"/>
</dbReference>
<reference evidence="14 15" key="1">
    <citation type="submission" date="2014-05" db="EMBL/GenBank/DDBJ databases">
        <title>De novo Genome Sequence of Spirocheata sp.</title>
        <authorList>
            <person name="Shivani Y."/>
            <person name="Subhash Y."/>
            <person name="Tushar L."/>
            <person name="Sasikala C."/>
            <person name="Ramana C.V."/>
        </authorList>
    </citation>
    <scope>NUCLEOTIDE SEQUENCE [LARGE SCALE GENOMIC DNA]</scope>
    <source>
        <strain evidence="14 15">JC230</strain>
    </source>
</reference>
<sequence>MTIPRLFPRRELISVITLEVILLLLPLSIASILLSTPPAPGINEFRAQRTLAASLLVSPDIQDPQEAIRILDEALKNYTLTLIPSPEAKPVPESEDLQIFSSSHHRYTAVLTIPQTLQEPRAYVLTSEYKVTAPLPSWILVSVIITLGHMICLALFLKQILRTYTLPISRLSESLKRIEQREDNPSTSRKPPTEQEDIHTLFTRVFSKIHQRLTQLEYRNQELWNILQHMSDGVLVLDSRGEILIMNQAARDCLLSRTPDTKPTTIQLLGSTGLITLFEESLRAQELIKTQIITYHSDSEHTFEAAGQAVELNSHEISSKRIIILLHEVTKLQYLESVRSDFVANVSHELKTPITSILGFVETLLSDPGIDSDSRMNFLQIVHRQSNRLKNIVEDLLSLSRLEQSGKHISLAPCDPQQIMRSAIDTTGHQAAQKGIKLTLSPSSDSVPIMANEALLEQALINLIENGIKYGTEGGWVRVEARLDDTYCIFSVQDNGPGIPAREKDRVFQRFYRIDKTRSRQQGGTGLGLSIVKHIALCHHGEASVTSTMGQGSTFSLKIPRGSMPD</sequence>
<keyword evidence="4" id="KW-1003">Cell membrane</keyword>
<dbReference type="PANTHER" id="PTHR45453">
    <property type="entry name" value="PHOSPHATE REGULON SENSOR PROTEIN PHOR"/>
    <property type="match status" value="1"/>
</dbReference>
<dbReference type="EC" id="2.7.13.3" evidence="3"/>
<evidence type="ECO:0000256" key="7">
    <source>
        <dbReference type="ARBA" id="ARBA00022741"/>
    </source>
</evidence>
<dbReference type="InterPro" id="IPR003661">
    <property type="entry name" value="HisK_dim/P_dom"/>
</dbReference>
<dbReference type="EMBL" id="JNUP01000072">
    <property type="protein sequence ID" value="KGE70658.1"/>
    <property type="molecule type" value="Genomic_DNA"/>
</dbReference>
<dbReference type="InterPro" id="IPR003594">
    <property type="entry name" value="HATPase_dom"/>
</dbReference>
<evidence type="ECO:0000313" key="14">
    <source>
        <dbReference type="EMBL" id="KGE70658.1"/>
    </source>
</evidence>
<dbReference type="RefSeq" id="WP_052078928.1">
    <property type="nucleotide sequence ID" value="NZ_JNUP01000072.1"/>
</dbReference>
<dbReference type="Pfam" id="PF00512">
    <property type="entry name" value="HisKA"/>
    <property type="match status" value="1"/>
</dbReference>
<comment type="caution">
    <text evidence="14">The sequence shown here is derived from an EMBL/GenBank/DDBJ whole genome shotgun (WGS) entry which is preliminary data.</text>
</comment>
<comment type="subcellular location">
    <subcellularLocation>
        <location evidence="2">Cell membrane</location>
    </subcellularLocation>
</comment>
<dbReference type="GO" id="GO:0016036">
    <property type="term" value="P:cellular response to phosphate starvation"/>
    <property type="evidence" value="ECO:0007669"/>
    <property type="project" value="TreeGrafter"/>
</dbReference>
<comment type="catalytic activity">
    <reaction evidence="1">
        <text>ATP + protein L-histidine = ADP + protein N-phospho-L-histidine.</text>
        <dbReference type="EC" id="2.7.13.3"/>
    </reaction>
</comment>
<keyword evidence="15" id="KW-1185">Reference proteome</keyword>
<dbReference type="InterPro" id="IPR036890">
    <property type="entry name" value="HATPase_C_sf"/>
</dbReference>
<keyword evidence="5" id="KW-0597">Phosphoprotein</keyword>
<keyword evidence="10" id="KW-0902">Two-component regulatory system</keyword>
<dbReference type="CDD" id="cd00075">
    <property type="entry name" value="HATPase"/>
    <property type="match status" value="1"/>
</dbReference>
<evidence type="ECO:0000256" key="8">
    <source>
        <dbReference type="ARBA" id="ARBA00022777"/>
    </source>
</evidence>
<dbReference type="STRING" id="1480694.DC28_14180"/>
<dbReference type="AlphaFoldDB" id="A0A098QTC9"/>
<evidence type="ECO:0000256" key="4">
    <source>
        <dbReference type="ARBA" id="ARBA00022475"/>
    </source>
</evidence>
<dbReference type="InterPro" id="IPR005467">
    <property type="entry name" value="His_kinase_dom"/>
</dbReference>
<dbReference type="InterPro" id="IPR035965">
    <property type="entry name" value="PAS-like_dom_sf"/>
</dbReference>
<dbReference type="Gene3D" id="3.30.565.10">
    <property type="entry name" value="Histidine kinase-like ATPase, C-terminal domain"/>
    <property type="match status" value="1"/>
</dbReference>
<dbReference type="eggNOG" id="COG5002">
    <property type="taxonomic scope" value="Bacteria"/>
</dbReference>
<dbReference type="SUPFAM" id="SSF47384">
    <property type="entry name" value="Homodimeric domain of signal transducing histidine kinase"/>
    <property type="match status" value="1"/>
</dbReference>
<keyword evidence="7" id="KW-0547">Nucleotide-binding</keyword>
<dbReference type="SUPFAM" id="SSF55874">
    <property type="entry name" value="ATPase domain of HSP90 chaperone/DNA topoisomerase II/histidine kinase"/>
    <property type="match status" value="1"/>
</dbReference>
<feature type="domain" description="Histidine kinase" evidence="13">
    <location>
        <begin position="345"/>
        <end position="563"/>
    </location>
</feature>
<gene>
    <name evidence="14" type="ORF">DC28_14180</name>
</gene>
<organism evidence="14 15">
    <name type="scientific">Spirochaeta lutea</name>
    <dbReference type="NCBI Taxonomy" id="1480694"/>
    <lineage>
        <taxon>Bacteria</taxon>
        <taxon>Pseudomonadati</taxon>
        <taxon>Spirochaetota</taxon>
        <taxon>Spirochaetia</taxon>
        <taxon>Spirochaetales</taxon>
        <taxon>Spirochaetaceae</taxon>
        <taxon>Spirochaeta</taxon>
    </lineage>
</organism>
<evidence type="ECO:0000256" key="6">
    <source>
        <dbReference type="ARBA" id="ARBA00022679"/>
    </source>
</evidence>
<dbReference type="InterPro" id="IPR050351">
    <property type="entry name" value="BphY/WalK/GraS-like"/>
</dbReference>
<keyword evidence="11 12" id="KW-0472">Membrane</keyword>
<dbReference type="InterPro" id="IPR036097">
    <property type="entry name" value="HisK_dim/P_sf"/>
</dbReference>
<evidence type="ECO:0000256" key="1">
    <source>
        <dbReference type="ARBA" id="ARBA00000085"/>
    </source>
</evidence>
<dbReference type="Gene3D" id="3.30.450.20">
    <property type="entry name" value="PAS domain"/>
    <property type="match status" value="1"/>
</dbReference>